<evidence type="ECO:0000256" key="1">
    <source>
        <dbReference type="ARBA" id="ARBA00004613"/>
    </source>
</evidence>
<evidence type="ECO:0008006" key="8">
    <source>
        <dbReference type="Google" id="ProtNLM"/>
    </source>
</evidence>
<gene>
    <name evidence="6" type="ORF">ACFQDO_13650</name>
</gene>
<dbReference type="PANTHER" id="PTHR40088">
    <property type="entry name" value="PECTATE LYASE (EUROFUNG)"/>
    <property type="match status" value="1"/>
</dbReference>
<feature type="region of interest" description="Disordered" evidence="4">
    <location>
        <begin position="21"/>
        <end position="54"/>
    </location>
</feature>
<dbReference type="EMBL" id="JBHSRD010000004">
    <property type="protein sequence ID" value="MFC6008175.1"/>
    <property type="molecule type" value="Genomic_DNA"/>
</dbReference>
<feature type="signal peptide" evidence="5">
    <location>
        <begin position="1"/>
        <end position="23"/>
    </location>
</feature>
<sequence length="476" mass="49727">MRVATALALTASCLLAGAPPAVAQPSAQPSGPSASSRVLVVSPTGSDRAAGTAAHPLRTIQVAVHRLQQGGRVELRGGTYHQRVRLVGVHDVSLSPYRQERPVLSGAGLVPPPGLTALVEIADSSHVTVRGLGLTGYRTDQLDVTPAGIFVHGHDRAIRIEGNRVHDLGNDNGTLGSFDINAHGIAVYGDDPHGSVTGLSIVGNEVDHLHLGASESVVVNGNVDGWTIARNHIHDNDNIGIDAIGYEETLAGAARYSTLNRARNGVIADNTVARIRSRGNPAYWEGGTGDAAWCNCADGIYVDGGTRIAVRGNRVSDSDIGIEVAAENARGAADHVRVSRNVITGSLFTGIATGGYCDGSDDCGGEQTGSSHDNVFDGNRLRGNNRLDDGSPELLVQYHASRNTFRHNTIVATNSAHAVYGTVPGGVAHGDVSDHNTFSAVGAGAQQLELGWSGQTYTGFDAYRRATGQDQHSHAR</sequence>
<accession>A0ABW1JGL3</accession>
<evidence type="ECO:0000256" key="5">
    <source>
        <dbReference type="SAM" id="SignalP"/>
    </source>
</evidence>
<organism evidence="6 7">
    <name type="scientific">Angustibacter luteus</name>
    <dbReference type="NCBI Taxonomy" id="658456"/>
    <lineage>
        <taxon>Bacteria</taxon>
        <taxon>Bacillati</taxon>
        <taxon>Actinomycetota</taxon>
        <taxon>Actinomycetes</taxon>
        <taxon>Kineosporiales</taxon>
        <taxon>Kineosporiaceae</taxon>
    </lineage>
</organism>
<dbReference type="InterPro" id="IPR052052">
    <property type="entry name" value="Polysaccharide_Lyase_9"/>
</dbReference>
<dbReference type="RefSeq" id="WP_345715134.1">
    <property type="nucleotide sequence ID" value="NZ_BAABFP010000002.1"/>
</dbReference>
<proteinExistence type="predicted"/>
<keyword evidence="7" id="KW-1185">Reference proteome</keyword>
<comment type="subcellular location">
    <subcellularLocation>
        <location evidence="1">Secreted</location>
    </subcellularLocation>
</comment>
<dbReference type="Proteomes" id="UP001596189">
    <property type="component" value="Unassembled WGS sequence"/>
</dbReference>
<feature type="compositionally biased region" description="Low complexity" evidence="4">
    <location>
        <begin position="21"/>
        <end position="36"/>
    </location>
</feature>
<evidence type="ECO:0000313" key="6">
    <source>
        <dbReference type="EMBL" id="MFC6008175.1"/>
    </source>
</evidence>
<dbReference type="Gene3D" id="2.160.20.10">
    <property type="entry name" value="Single-stranded right-handed beta-helix, Pectin lyase-like"/>
    <property type="match status" value="1"/>
</dbReference>
<dbReference type="SUPFAM" id="SSF51126">
    <property type="entry name" value="Pectin lyase-like"/>
    <property type="match status" value="1"/>
</dbReference>
<evidence type="ECO:0000313" key="7">
    <source>
        <dbReference type="Proteomes" id="UP001596189"/>
    </source>
</evidence>
<dbReference type="PANTHER" id="PTHR40088:SF2">
    <property type="entry name" value="SECRETED SUGAR HYDROLASE"/>
    <property type="match status" value="1"/>
</dbReference>
<protein>
    <recommendedName>
        <fullName evidence="8">DUF1565 domain-containing protein</fullName>
    </recommendedName>
</protein>
<dbReference type="SMART" id="SM00710">
    <property type="entry name" value="PbH1"/>
    <property type="match status" value="8"/>
</dbReference>
<evidence type="ECO:0000256" key="4">
    <source>
        <dbReference type="SAM" id="MobiDB-lite"/>
    </source>
</evidence>
<feature type="chain" id="PRO_5047343438" description="DUF1565 domain-containing protein" evidence="5">
    <location>
        <begin position="24"/>
        <end position="476"/>
    </location>
</feature>
<evidence type="ECO:0000256" key="3">
    <source>
        <dbReference type="ARBA" id="ARBA00022729"/>
    </source>
</evidence>
<evidence type="ECO:0000256" key="2">
    <source>
        <dbReference type="ARBA" id="ARBA00022525"/>
    </source>
</evidence>
<dbReference type="InterPro" id="IPR012334">
    <property type="entry name" value="Pectin_lyas_fold"/>
</dbReference>
<dbReference type="InterPro" id="IPR011050">
    <property type="entry name" value="Pectin_lyase_fold/virulence"/>
</dbReference>
<comment type="caution">
    <text evidence="6">The sequence shown here is derived from an EMBL/GenBank/DDBJ whole genome shotgun (WGS) entry which is preliminary data.</text>
</comment>
<keyword evidence="2" id="KW-0964">Secreted</keyword>
<keyword evidence="3 5" id="KW-0732">Signal</keyword>
<reference evidence="7" key="1">
    <citation type="journal article" date="2019" name="Int. J. Syst. Evol. Microbiol.">
        <title>The Global Catalogue of Microorganisms (GCM) 10K type strain sequencing project: providing services to taxonomists for standard genome sequencing and annotation.</title>
        <authorList>
            <consortium name="The Broad Institute Genomics Platform"/>
            <consortium name="The Broad Institute Genome Sequencing Center for Infectious Disease"/>
            <person name="Wu L."/>
            <person name="Ma J."/>
        </authorList>
    </citation>
    <scope>NUCLEOTIDE SEQUENCE [LARGE SCALE GENOMIC DNA]</scope>
    <source>
        <strain evidence="7">KACC 14249</strain>
    </source>
</reference>
<dbReference type="InterPro" id="IPR006626">
    <property type="entry name" value="PbH1"/>
</dbReference>
<name>A0ABW1JGL3_9ACTN</name>